<dbReference type="AlphaFoldDB" id="A0A367Y1C2"/>
<evidence type="ECO:0000313" key="2">
    <source>
        <dbReference type="Proteomes" id="UP000253472"/>
    </source>
</evidence>
<keyword evidence="2" id="KW-1185">Reference proteome</keyword>
<dbReference type="Proteomes" id="UP000253472">
    <property type="component" value="Unassembled WGS sequence"/>
</dbReference>
<protein>
    <submittedName>
        <fullName evidence="1">Uncharacterized protein</fullName>
    </submittedName>
</protein>
<evidence type="ECO:0000313" key="1">
    <source>
        <dbReference type="EMBL" id="RCK59676.1"/>
    </source>
</evidence>
<accession>A0A367Y1C2</accession>
<organism evidence="1 2">
    <name type="scientific">Candida viswanathii</name>
    <dbReference type="NCBI Taxonomy" id="5486"/>
    <lineage>
        <taxon>Eukaryota</taxon>
        <taxon>Fungi</taxon>
        <taxon>Dikarya</taxon>
        <taxon>Ascomycota</taxon>
        <taxon>Saccharomycotina</taxon>
        <taxon>Pichiomycetes</taxon>
        <taxon>Debaryomycetaceae</taxon>
        <taxon>Candida/Lodderomyces clade</taxon>
        <taxon>Candida</taxon>
    </lineage>
</organism>
<proteinExistence type="predicted"/>
<reference evidence="1 2" key="1">
    <citation type="submission" date="2018-06" db="EMBL/GenBank/DDBJ databases">
        <title>Whole genome sequencing of Candida tropicalis (genome annotated by CSBL at Korea University).</title>
        <authorList>
            <person name="Ahn J."/>
        </authorList>
    </citation>
    <scope>NUCLEOTIDE SEQUENCE [LARGE SCALE GENOMIC DNA]</scope>
    <source>
        <strain evidence="1 2">ATCC 20962</strain>
    </source>
</reference>
<sequence>MAWCLALDFIVNALSPSSPRATLESDSWISHSPSYAISSFLPSSNLRAVESSHGDASTDS</sequence>
<name>A0A367Y1C2_9ASCO</name>
<comment type="caution">
    <text evidence="1">The sequence shown here is derived from an EMBL/GenBank/DDBJ whole genome shotgun (WGS) entry which is preliminary data.</text>
</comment>
<gene>
    <name evidence="1" type="ORF">Cantr_07320</name>
</gene>
<dbReference type="EMBL" id="QLNQ01000027">
    <property type="protein sequence ID" value="RCK59676.1"/>
    <property type="molecule type" value="Genomic_DNA"/>
</dbReference>